<dbReference type="Proteomes" id="UP000479190">
    <property type="component" value="Unassembled WGS sequence"/>
</dbReference>
<protein>
    <submittedName>
        <fullName evidence="1">Uncharacterized protein</fullName>
    </submittedName>
</protein>
<accession>A0A6H5HSI6</accession>
<gene>
    <name evidence="1" type="ORF">TBRA_LOCUS415</name>
</gene>
<evidence type="ECO:0000313" key="2">
    <source>
        <dbReference type="Proteomes" id="UP000479190"/>
    </source>
</evidence>
<dbReference type="EMBL" id="CADCXV010000092">
    <property type="protein sequence ID" value="CAB0028203.1"/>
    <property type="molecule type" value="Genomic_DNA"/>
</dbReference>
<name>A0A6H5HSI6_9HYME</name>
<dbReference type="AlphaFoldDB" id="A0A6H5HSI6"/>
<evidence type="ECO:0000313" key="1">
    <source>
        <dbReference type="EMBL" id="CAB0028203.1"/>
    </source>
</evidence>
<reference evidence="1 2" key="1">
    <citation type="submission" date="2020-02" db="EMBL/GenBank/DDBJ databases">
        <authorList>
            <person name="Ferguson B K."/>
        </authorList>
    </citation>
    <scope>NUCLEOTIDE SEQUENCE [LARGE SCALE GENOMIC DNA]</scope>
</reference>
<sequence length="81" mass="8995">TARMKQGETVNDFYDHINVLLGGAETALKEEIGATYTPDMLRALQNTALDMFIRGLPADICARWIARSQRTSKRPSTRPSG</sequence>
<feature type="non-terminal residue" evidence="1">
    <location>
        <position position="1"/>
    </location>
</feature>
<proteinExistence type="predicted"/>
<keyword evidence="2" id="KW-1185">Reference proteome</keyword>
<organism evidence="1 2">
    <name type="scientific">Trichogramma brassicae</name>
    <dbReference type="NCBI Taxonomy" id="86971"/>
    <lineage>
        <taxon>Eukaryota</taxon>
        <taxon>Metazoa</taxon>
        <taxon>Ecdysozoa</taxon>
        <taxon>Arthropoda</taxon>
        <taxon>Hexapoda</taxon>
        <taxon>Insecta</taxon>
        <taxon>Pterygota</taxon>
        <taxon>Neoptera</taxon>
        <taxon>Endopterygota</taxon>
        <taxon>Hymenoptera</taxon>
        <taxon>Apocrita</taxon>
        <taxon>Proctotrupomorpha</taxon>
        <taxon>Chalcidoidea</taxon>
        <taxon>Trichogrammatidae</taxon>
        <taxon>Trichogramma</taxon>
    </lineage>
</organism>